<dbReference type="GO" id="GO:0005615">
    <property type="term" value="C:extracellular space"/>
    <property type="evidence" value="ECO:0007669"/>
    <property type="project" value="TreeGrafter"/>
</dbReference>
<feature type="domain" description="DOMON" evidence="2">
    <location>
        <begin position="42"/>
        <end position="110"/>
    </location>
</feature>
<reference evidence="3" key="1">
    <citation type="journal article" date="2023" name="IScience">
        <title>Live-bearing cockroach genome reveals convergent evolutionary mechanisms linked to viviparity in insects and beyond.</title>
        <authorList>
            <person name="Fouks B."/>
            <person name="Harrison M.C."/>
            <person name="Mikhailova A.A."/>
            <person name="Marchal E."/>
            <person name="English S."/>
            <person name="Carruthers M."/>
            <person name="Jennings E.C."/>
            <person name="Chiamaka E.L."/>
            <person name="Frigard R.A."/>
            <person name="Pippel M."/>
            <person name="Attardo G.M."/>
            <person name="Benoit J.B."/>
            <person name="Bornberg-Bauer E."/>
            <person name="Tobe S.S."/>
        </authorList>
    </citation>
    <scope>NUCLEOTIDE SEQUENCE</scope>
    <source>
        <strain evidence="3">Stay&amp;Tobe</strain>
    </source>
</reference>
<keyword evidence="1" id="KW-0732">Signal</keyword>
<feature type="non-terminal residue" evidence="3">
    <location>
        <position position="1"/>
    </location>
</feature>
<dbReference type="GO" id="GO:0042421">
    <property type="term" value="P:norepinephrine biosynthetic process"/>
    <property type="evidence" value="ECO:0007669"/>
    <property type="project" value="TreeGrafter"/>
</dbReference>
<comment type="caution">
    <text evidence="3">The sequence shown here is derived from an EMBL/GenBank/DDBJ whole genome shotgun (WGS) entry which is preliminary data.</text>
</comment>
<dbReference type="AlphaFoldDB" id="A0AAD8EAU4"/>
<dbReference type="GO" id="GO:0030667">
    <property type="term" value="C:secretory granule membrane"/>
    <property type="evidence" value="ECO:0007669"/>
    <property type="project" value="TreeGrafter"/>
</dbReference>
<dbReference type="SUPFAM" id="SSF49344">
    <property type="entry name" value="CBD9-like"/>
    <property type="match status" value="1"/>
</dbReference>
<proteinExistence type="predicted"/>
<dbReference type="Pfam" id="PF03351">
    <property type="entry name" value="DOMON"/>
    <property type="match status" value="1"/>
</dbReference>
<feature type="signal peptide" evidence="1">
    <location>
        <begin position="1"/>
        <end position="31"/>
    </location>
</feature>
<dbReference type="InterPro" id="IPR045266">
    <property type="entry name" value="DOH_DOMON"/>
</dbReference>
<feature type="chain" id="PRO_5042084334" description="DOMON domain-containing protein" evidence="1">
    <location>
        <begin position="32"/>
        <end position="110"/>
    </location>
</feature>
<dbReference type="PROSITE" id="PS50836">
    <property type="entry name" value="DOMON"/>
    <property type="match status" value="1"/>
</dbReference>
<accession>A0AAD8EAU4</accession>
<protein>
    <recommendedName>
        <fullName evidence="2">DOMON domain-containing protein</fullName>
    </recommendedName>
</protein>
<dbReference type="EMBL" id="JASPKZ010007643">
    <property type="protein sequence ID" value="KAJ9583211.1"/>
    <property type="molecule type" value="Genomic_DNA"/>
</dbReference>
<evidence type="ECO:0000259" key="2">
    <source>
        <dbReference type="PROSITE" id="PS50836"/>
    </source>
</evidence>
<dbReference type="GO" id="GO:0042420">
    <property type="term" value="P:dopamine catabolic process"/>
    <property type="evidence" value="ECO:0007669"/>
    <property type="project" value="TreeGrafter"/>
</dbReference>
<evidence type="ECO:0000313" key="3">
    <source>
        <dbReference type="EMBL" id="KAJ9583211.1"/>
    </source>
</evidence>
<dbReference type="GO" id="GO:0004500">
    <property type="term" value="F:dopamine beta-monooxygenase activity"/>
    <property type="evidence" value="ECO:0007669"/>
    <property type="project" value="InterPro"/>
</dbReference>
<evidence type="ECO:0000256" key="1">
    <source>
        <dbReference type="SAM" id="SignalP"/>
    </source>
</evidence>
<dbReference type="Proteomes" id="UP001233999">
    <property type="component" value="Unassembled WGS sequence"/>
</dbReference>
<dbReference type="GO" id="GO:0006589">
    <property type="term" value="P:octopamine biosynthetic process"/>
    <property type="evidence" value="ECO:0007669"/>
    <property type="project" value="TreeGrafter"/>
</dbReference>
<dbReference type="PANTHER" id="PTHR10157:SF40">
    <property type="entry name" value="MOXD1 HOMOLOG 2"/>
    <property type="match status" value="1"/>
</dbReference>
<reference evidence="3" key="2">
    <citation type="submission" date="2023-05" db="EMBL/GenBank/DDBJ databases">
        <authorList>
            <person name="Fouks B."/>
        </authorList>
    </citation>
    <scope>NUCLEOTIDE SEQUENCE</scope>
    <source>
        <strain evidence="3">Stay&amp;Tobe</strain>
        <tissue evidence="3">Testes</tissue>
    </source>
</reference>
<evidence type="ECO:0000313" key="4">
    <source>
        <dbReference type="Proteomes" id="UP001233999"/>
    </source>
</evidence>
<dbReference type="InterPro" id="IPR000945">
    <property type="entry name" value="DBH-like"/>
</dbReference>
<dbReference type="CDD" id="cd09631">
    <property type="entry name" value="DOMON_DOH"/>
    <property type="match status" value="1"/>
</dbReference>
<dbReference type="InterPro" id="IPR005018">
    <property type="entry name" value="DOMON_domain"/>
</dbReference>
<dbReference type="PANTHER" id="PTHR10157">
    <property type="entry name" value="DOPAMINE BETA HYDROXYLASE RELATED"/>
    <property type="match status" value="1"/>
</dbReference>
<dbReference type="Gene3D" id="2.60.40.1210">
    <property type="entry name" value="Cellobiose dehydrogenase, cytochrome domain"/>
    <property type="match status" value="1"/>
</dbReference>
<organism evidence="3 4">
    <name type="scientific">Diploptera punctata</name>
    <name type="common">Pacific beetle cockroach</name>
    <dbReference type="NCBI Taxonomy" id="6984"/>
    <lineage>
        <taxon>Eukaryota</taxon>
        <taxon>Metazoa</taxon>
        <taxon>Ecdysozoa</taxon>
        <taxon>Arthropoda</taxon>
        <taxon>Hexapoda</taxon>
        <taxon>Insecta</taxon>
        <taxon>Pterygota</taxon>
        <taxon>Neoptera</taxon>
        <taxon>Polyneoptera</taxon>
        <taxon>Dictyoptera</taxon>
        <taxon>Blattodea</taxon>
        <taxon>Blaberoidea</taxon>
        <taxon>Blaberidae</taxon>
        <taxon>Diplopterinae</taxon>
        <taxon>Diploptera</taxon>
    </lineage>
</organism>
<name>A0AAD8EAU4_DIPPU</name>
<sequence>TKCDRGFWGFAERVMAWVLLTLAVGLGHVTGAHWTHSAQLDPNYSVFWTPGDQDITFEVQVRTLGYIGFGFSSDGKMPGADMVVGWVRDGNVFFQVGIIRIFDCFKRLSI</sequence>
<keyword evidence="4" id="KW-1185">Reference proteome</keyword>
<dbReference type="GO" id="GO:0005507">
    <property type="term" value="F:copper ion binding"/>
    <property type="evidence" value="ECO:0007669"/>
    <property type="project" value="TreeGrafter"/>
</dbReference>
<gene>
    <name evidence="3" type="ORF">L9F63_022443</name>
</gene>